<dbReference type="RefSeq" id="WP_207445425.1">
    <property type="nucleotide sequence ID" value="NZ_CP061091.1"/>
</dbReference>
<comment type="caution">
    <text evidence="2">The sequence shown here is derived from an EMBL/GenBank/DDBJ whole genome shotgun (WGS) entry which is preliminary data.</text>
</comment>
<evidence type="ECO:0000256" key="1">
    <source>
        <dbReference type="SAM" id="MobiDB-lite"/>
    </source>
</evidence>
<name>A0ABS3K8P7_9PROT</name>
<evidence type="ECO:0000313" key="3">
    <source>
        <dbReference type="Proteomes" id="UP001518990"/>
    </source>
</evidence>
<proteinExistence type="predicted"/>
<gene>
    <name evidence="2" type="ORF">IAI60_04375</name>
</gene>
<evidence type="ECO:0000313" key="2">
    <source>
        <dbReference type="EMBL" id="MBO1073834.1"/>
    </source>
</evidence>
<reference evidence="2 3" key="1">
    <citation type="submission" date="2020-09" db="EMBL/GenBank/DDBJ databases">
        <title>Roseomonas.</title>
        <authorList>
            <person name="Zhu W."/>
        </authorList>
    </citation>
    <scope>NUCLEOTIDE SEQUENCE [LARGE SCALE GENOMIC DNA]</scope>
    <source>
        <strain evidence="2 3">1311</strain>
    </source>
</reference>
<organism evidence="2 3">
    <name type="scientific">Roseomonas marmotae</name>
    <dbReference type="NCBI Taxonomy" id="2768161"/>
    <lineage>
        <taxon>Bacteria</taxon>
        <taxon>Pseudomonadati</taxon>
        <taxon>Pseudomonadota</taxon>
        <taxon>Alphaproteobacteria</taxon>
        <taxon>Acetobacterales</taxon>
        <taxon>Roseomonadaceae</taxon>
        <taxon>Roseomonas</taxon>
    </lineage>
</organism>
<feature type="region of interest" description="Disordered" evidence="1">
    <location>
        <begin position="25"/>
        <end position="50"/>
    </location>
</feature>
<dbReference type="EMBL" id="JACTNF010000003">
    <property type="protein sequence ID" value="MBO1073834.1"/>
    <property type="molecule type" value="Genomic_DNA"/>
</dbReference>
<protein>
    <submittedName>
        <fullName evidence="2">Uncharacterized protein</fullName>
    </submittedName>
</protein>
<keyword evidence="3" id="KW-1185">Reference proteome</keyword>
<accession>A0ABS3K8P7</accession>
<dbReference type="Proteomes" id="UP001518990">
    <property type="component" value="Unassembled WGS sequence"/>
</dbReference>
<sequence>MEQALRLAASRAPQPEDMLSLAGRLAGCGGTWSPPPGPAAPRASGGDGPAAENRRILRACHGLLARTIAMLE</sequence>